<sequence length="92" mass="10847">MEIKNLTPFPAIAWESVDANQCTYITGLIRVKYVFQKKDRVNQWELRLTPDQGELFAGDIYYHDDLNLPVRYESDFINYKPNTDIIINGYVK</sequence>
<protein>
    <submittedName>
        <fullName evidence="1">Uncharacterized protein</fullName>
    </submittedName>
</protein>
<dbReference type="AlphaFoldDB" id="A0A3B0XJA0"/>
<accession>A0A3B0XJA0</accession>
<gene>
    <name evidence="1" type="ORF">MNBD_GAMMA10-1511</name>
</gene>
<reference evidence="1" key="1">
    <citation type="submission" date="2018-06" db="EMBL/GenBank/DDBJ databases">
        <authorList>
            <person name="Zhirakovskaya E."/>
        </authorList>
    </citation>
    <scope>NUCLEOTIDE SEQUENCE</scope>
</reference>
<dbReference type="EMBL" id="UOFJ01000101">
    <property type="protein sequence ID" value="VAW63412.1"/>
    <property type="molecule type" value="Genomic_DNA"/>
</dbReference>
<name>A0A3B0XJA0_9ZZZZ</name>
<organism evidence="1">
    <name type="scientific">hydrothermal vent metagenome</name>
    <dbReference type="NCBI Taxonomy" id="652676"/>
    <lineage>
        <taxon>unclassified sequences</taxon>
        <taxon>metagenomes</taxon>
        <taxon>ecological metagenomes</taxon>
    </lineage>
</organism>
<evidence type="ECO:0000313" key="1">
    <source>
        <dbReference type="EMBL" id="VAW63412.1"/>
    </source>
</evidence>
<proteinExistence type="predicted"/>
<feature type="non-terminal residue" evidence="1">
    <location>
        <position position="92"/>
    </location>
</feature>